<dbReference type="InterPro" id="IPR029058">
    <property type="entry name" value="AB_hydrolase_fold"/>
</dbReference>
<reference evidence="2" key="1">
    <citation type="journal article" date="2020" name="Stud. Mycol.">
        <title>101 Dothideomycetes genomes: a test case for predicting lifestyles and emergence of pathogens.</title>
        <authorList>
            <person name="Haridas S."/>
            <person name="Albert R."/>
            <person name="Binder M."/>
            <person name="Bloem J."/>
            <person name="Labutti K."/>
            <person name="Salamov A."/>
            <person name="Andreopoulos B."/>
            <person name="Baker S."/>
            <person name="Barry K."/>
            <person name="Bills G."/>
            <person name="Bluhm B."/>
            <person name="Cannon C."/>
            <person name="Castanera R."/>
            <person name="Culley D."/>
            <person name="Daum C."/>
            <person name="Ezra D."/>
            <person name="Gonzalez J."/>
            <person name="Henrissat B."/>
            <person name="Kuo A."/>
            <person name="Liang C."/>
            <person name="Lipzen A."/>
            <person name="Lutzoni F."/>
            <person name="Magnuson J."/>
            <person name="Mondo S."/>
            <person name="Nolan M."/>
            <person name="Ohm R."/>
            <person name="Pangilinan J."/>
            <person name="Park H.-J."/>
            <person name="Ramirez L."/>
            <person name="Alfaro M."/>
            <person name="Sun H."/>
            <person name="Tritt A."/>
            <person name="Yoshinaga Y."/>
            <person name="Zwiers L.-H."/>
            <person name="Turgeon B."/>
            <person name="Goodwin S."/>
            <person name="Spatafora J."/>
            <person name="Crous P."/>
            <person name="Grigoriev I."/>
        </authorList>
    </citation>
    <scope>NUCLEOTIDE SEQUENCE</scope>
    <source>
        <strain evidence="2">CBS 122367</strain>
    </source>
</reference>
<dbReference type="AlphaFoldDB" id="A0A6G1J2C2"/>
<dbReference type="OrthoDB" id="10019231at2759"/>
<dbReference type="Proteomes" id="UP000799291">
    <property type="component" value="Unassembled WGS sequence"/>
</dbReference>
<dbReference type="EMBL" id="MU005580">
    <property type="protein sequence ID" value="KAF2684662.1"/>
    <property type="molecule type" value="Genomic_DNA"/>
</dbReference>
<organism evidence="2 3">
    <name type="scientific">Lentithecium fluviatile CBS 122367</name>
    <dbReference type="NCBI Taxonomy" id="1168545"/>
    <lineage>
        <taxon>Eukaryota</taxon>
        <taxon>Fungi</taxon>
        <taxon>Dikarya</taxon>
        <taxon>Ascomycota</taxon>
        <taxon>Pezizomycotina</taxon>
        <taxon>Dothideomycetes</taxon>
        <taxon>Pleosporomycetidae</taxon>
        <taxon>Pleosporales</taxon>
        <taxon>Massarineae</taxon>
        <taxon>Lentitheciaceae</taxon>
        <taxon>Lentithecium</taxon>
    </lineage>
</organism>
<dbReference type="InterPro" id="IPR002925">
    <property type="entry name" value="Dienelactn_hydro"/>
</dbReference>
<evidence type="ECO:0000313" key="2">
    <source>
        <dbReference type="EMBL" id="KAF2684662.1"/>
    </source>
</evidence>
<sequence>MAAQASCCLSGFQWDGTPTGNEGILANNKTYIAGANQEVAVLVIADLFGWTFVNERLLCDQYAKEVGATVYMPDFFGGEVIDPAVVAEPTRWGEFDLKGFMVRNSKKNRWDEIKECAQALKKKYKRLGVIGYCFGGWSGFRLGSDEYTPRLVDCISTAHPTLLTKEEIAAIDVPVQIIAPEHDRVFTPELKTYARETIPSKNVPFDYQHFPGVQHGFATRGKLEEKGERRSMLRAKRAQVAWMREWLHGED</sequence>
<accession>A0A6G1J2C2</accession>
<dbReference type="Pfam" id="PF01738">
    <property type="entry name" value="DLH"/>
    <property type="match status" value="1"/>
</dbReference>
<protein>
    <submittedName>
        <fullName evidence="2">Dienelactone hydrolase family protein</fullName>
    </submittedName>
</protein>
<gene>
    <name evidence="2" type="ORF">K458DRAFT_365923</name>
</gene>
<keyword evidence="3" id="KW-1185">Reference proteome</keyword>
<dbReference type="SUPFAM" id="SSF53474">
    <property type="entry name" value="alpha/beta-Hydrolases"/>
    <property type="match status" value="1"/>
</dbReference>
<evidence type="ECO:0000313" key="3">
    <source>
        <dbReference type="Proteomes" id="UP000799291"/>
    </source>
</evidence>
<name>A0A6G1J2C2_9PLEO</name>
<dbReference type="GO" id="GO:0016787">
    <property type="term" value="F:hydrolase activity"/>
    <property type="evidence" value="ECO:0007669"/>
    <property type="project" value="UniProtKB-KW"/>
</dbReference>
<evidence type="ECO:0000259" key="1">
    <source>
        <dbReference type="Pfam" id="PF01738"/>
    </source>
</evidence>
<dbReference type="PANTHER" id="PTHR17630">
    <property type="entry name" value="DIENELACTONE HYDROLASE"/>
    <property type="match status" value="1"/>
</dbReference>
<feature type="domain" description="Dienelactone hydrolase" evidence="1">
    <location>
        <begin position="32"/>
        <end position="244"/>
    </location>
</feature>
<proteinExistence type="predicted"/>
<dbReference type="PANTHER" id="PTHR17630:SF55">
    <property type="entry name" value="DIENELACTONE HYDROLASE FAMILY PROTEIN (AFU_ORTHOLOGUE AFUA_1G01900)"/>
    <property type="match status" value="1"/>
</dbReference>
<keyword evidence="2" id="KW-0378">Hydrolase</keyword>
<dbReference type="Gene3D" id="3.40.50.1820">
    <property type="entry name" value="alpha/beta hydrolase"/>
    <property type="match status" value="1"/>
</dbReference>